<dbReference type="AlphaFoldDB" id="A0A9D2XQE2"/>
<protein>
    <submittedName>
        <fullName evidence="2">Glutamic acid-rich protein-like</fullName>
    </submittedName>
</protein>
<feature type="compositionally biased region" description="Polar residues" evidence="1">
    <location>
        <begin position="228"/>
        <end position="241"/>
    </location>
</feature>
<feature type="compositionally biased region" description="Basic and acidic residues" evidence="1">
    <location>
        <begin position="964"/>
        <end position="973"/>
    </location>
</feature>
<feature type="region of interest" description="Disordered" evidence="1">
    <location>
        <begin position="1"/>
        <end position="88"/>
    </location>
</feature>
<feature type="compositionally biased region" description="Acidic residues" evidence="1">
    <location>
        <begin position="659"/>
        <end position="668"/>
    </location>
</feature>
<feature type="compositionally biased region" description="Basic residues" evidence="1">
    <location>
        <begin position="642"/>
        <end position="652"/>
    </location>
</feature>
<feature type="compositionally biased region" description="Basic residues" evidence="1">
    <location>
        <begin position="426"/>
        <end position="435"/>
    </location>
</feature>
<feature type="compositionally biased region" description="Basic residues" evidence="1">
    <location>
        <begin position="533"/>
        <end position="542"/>
    </location>
</feature>
<name>A0A9D2XQE2_NOTFU</name>
<comment type="caution">
    <text evidence="2">The sequence shown here is derived from an EMBL/GenBank/DDBJ whole genome shotgun (WGS) entry which is preliminary data.</text>
</comment>
<dbReference type="OMA" id="DNHVEEW"/>
<feature type="region of interest" description="Disordered" evidence="1">
    <location>
        <begin position="781"/>
        <end position="973"/>
    </location>
</feature>
<gene>
    <name evidence="2" type="ORF">G4P62_011153</name>
</gene>
<feature type="compositionally biased region" description="Basic and acidic residues" evidence="1">
    <location>
        <begin position="54"/>
        <end position="66"/>
    </location>
</feature>
<feature type="region of interest" description="Disordered" evidence="1">
    <location>
        <begin position="193"/>
        <end position="251"/>
    </location>
</feature>
<feature type="compositionally biased region" description="Basic and acidic residues" evidence="1">
    <location>
        <begin position="592"/>
        <end position="603"/>
    </location>
</feature>
<feature type="compositionally biased region" description="Basic and acidic residues" evidence="1">
    <location>
        <begin position="487"/>
        <end position="496"/>
    </location>
</feature>
<feature type="compositionally biased region" description="Basic and acidic residues" evidence="1">
    <location>
        <begin position="789"/>
        <end position="808"/>
    </location>
</feature>
<dbReference type="OrthoDB" id="8947276at2759"/>
<dbReference type="EMBL" id="JAAVVJ010000015">
    <property type="protein sequence ID" value="KAF7206117.1"/>
    <property type="molecule type" value="Genomic_DNA"/>
</dbReference>
<feature type="compositionally biased region" description="Basic and acidic residues" evidence="1">
    <location>
        <begin position="306"/>
        <end position="318"/>
    </location>
</feature>
<proteinExistence type="predicted"/>
<feature type="region of interest" description="Disordered" evidence="1">
    <location>
        <begin position="302"/>
        <end position="768"/>
    </location>
</feature>
<feature type="compositionally biased region" description="Basic and acidic residues" evidence="1">
    <location>
        <begin position="394"/>
        <end position="411"/>
    </location>
</feature>
<feature type="compositionally biased region" description="Basic residues" evidence="1">
    <location>
        <begin position="915"/>
        <end position="926"/>
    </location>
</feature>
<feature type="compositionally biased region" description="Basic and acidic residues" evidence="1">
    <location>
        <begin position="198"/>
        <end position="227"/>
    </location>
</feature>
<sequence length="973" mass="109861">MFLPNFERSSVQSGQEGVDDGPGEANSDSGDSLFITQKDVPEAVRSGRRRHTNLRSDSKLQQHEDLAELVPDSSSSSDEEPETARKGNKNCYKVPKFKFSFLNEDNKSKPIINNVKNAKFQTCAMASFIISVRELWRSFELGGDLAASLPTIDTDGEALSSMSEGGEETSEGEDIKVVERKCFVTSLRKTRSQSWNSSDKRSSENKIQKKALKDSQKEEAKGTDRRSQNMLSKEFLSSATESSDDETVVSRKNEASAADIFAQIGRPTEESLITNSSRATACEPSPDKHIRRDQEVRIAPTEPNCEDFHTDGQSKSERAACGLENQNPSSIDIHNDTLCRKSRVKKRKKKKDREDEEHNQKETDDQHYLVDITKEEHLSQQVGTPVLKWKEKKKTKDATPEEEEVRHRQSEEEVEDDSVEDSKWTVSKKTKKKKEKSAEDVGQGQPEEQMEDDSVEKLTVSKKTKKRKEKFSKEDEVGQEQPEEQAEDNHVEEWTISKKTKKKKEKSAEEEVGPGLLEEQVEDDSVDDSKWTISKKSKKKKEKSAEEEEGGQGQPEEQVEDRPVEKWTISKMTKKKEKSAEEDEFGQGQPEEEVKNDSVDDSKCTISKKTKKKNEKFSEEDEFGQGQPEEQVANNPVEKLTVFKKKKKKKDKFSKEDEVGQEQPEEQAVDNHVEEWTVSKKTKRRNFVEGNIAAETSGVGSTKKKKKKHLDPDVPQTSPGHHEETGKHLENTEVSLETTESRSTKRKKKKEPTSTDDPLIAGDDDDDAVTMETGLNLTVTKISISATEDISHKADNSQKKKERAELNKKKMRGSSSAVICEETITPPGDSVLVQIKKKKTSSFLAADEEEKSRKKHKQQHGPSPSAAPPDVGTEALTATSADATEGYSESKDGGKRRRGLLLQSVWKEKQNLRNWRMHLKKKRQKRNNSEAMSSTEKVESLADVENSQTVEAVVKKRKKKKRKKDAEETRETG</sequence>
<reference evidence="2" key="1">
    <citation type="submission" date="2020-03" db="EMBL/GenBank/DDBJ databases">
        <title>Intra-Species Differences in Population Size shape Life History and Genome Evolution.</title>
        <authorList>
            <person name="Willemsen D."/>
            <person name="Cui R."/>
            <person name="Valenzano D.R."/>
        </authorList>
    </citation>
    <scope>NUCLEOTIDE SEQUENCE</scope>
    <source>
        <strain evidence="2">GRZ</strain>
        <tissue evidence="2">Whole</tissue>
    </source>
</reference>
<evidence type="ECO:0000256" key="1">
    <source>
        <dbReference type="SAM" id="MobiDB-lite"/>
    </source>
</evidence>
<feature type="compositionally biased region" description="Basic and acidic residues" evidence="1">
    <location>
        <begin position="669"/>
        <end position="678"/>
    </location>
</feature>
<organism evidence="2 3">
    <name type="scientific">Nothobranchius furzeri</name>
    <name type="common">Turquoise killifish</name>
    <dbReference type="NCBI Taxonomy" id="105023"/>
    <lineage>
        <taxon>Eukaryota</taxon>
        <taxon>Metazoa</taxon>
        <taxon>Chordata</taxon>
        <taxon>Craniata</taxon>
        <taxon>Vertebrata</taxon>
        <taxon>Euteleostomi</taxon>
        <taxon>Actinopterygii</taxon>
        <taxon>Neopterygii</taxon>
        <taxon>Teleostei</taxon>
        <taxon>Neoteleostei</taxon>
        <taxon>Acanthomorphata</taxon>
        <taxon>Ovalentaria</taxon>
        <taxon>Atherinomorphae</taxon>
        <taxon>Cyprinodontiformes</taxon>
        <taxon>Nothobranchiidae</taxon>
        <taxon>Nothobranchius</taxon>
    </lineage>
</organism>
<feature type="compositionally biased region" description="Basic and acidic residues" evidence="1">
    <location>
        <begin position="352"/>
        <end position="378"/>
    </location>
</feature>
<feature type="compositionally biased region" description="Basic residues" evidence="1">
    <location>
        <begin position="340"/>
        <end position="351"/>
    </location>
</feature>
<evidence type="ECO:0000313" key="2">
    <source>
        <dbReference type="EMBL" id="KAF7206117.1"/>
    </source>
</evidence>
<evidence type="ECO:0000313" key="3">
    <source>
        <dbReference type="Proteomes" id="UP000822369"/>
    </source>
</evidence>
<feature type="compositionally biased region" description="Basic residues" evidence="1">
    <location>
        <begin position="460"/>
        <end position="470"/>
    </location>
</feature>
<accession>A0A9D2XQE2</accession>
<feature type="compositionally biased region" description="Basic and acidic residues" evidence="1">
    <location>
        <begin position="720"/>
        <end position="731"/>
    </location>
</feature>
<dbReference type="KEGG" id="nfu:107386656"/>
<feature type="compositionally biased region" description="Acidic residues" evidence="1">
    <location>
        <begin position="477"/>
        <end position="486"/>
    </location>
</feature>
<dbReference type="Proteomes" id="UP000822369">
    <property type="component" value="Chromosome 15"/>
</dbReference>